<dbReference type="InterPro" id="IPR000953">
    <property type="entry name" value="Chromo/chromo_shadow_dom"/>
</dbReference>
<feature type="domain" description="Chromo" evidence="1">
    <location>
        <begin position="21"/>
        <end position="109"/>
    </location>
</feature>
<keyword evidence="3" id="KW-1185">Reference proteome</keyword>
<feature type="non-terminal residue" evidence="2">
    <location>
        <position position="1"/>
    </location>
</feature>
<sequence length="208" mass="24813">KLRQPASEPLNVSATPDDVAYVPKRILGYDYDTDDEEYKQMKKRDVVLDDDFFADPKLRLVVEWVGYPHPKDYTKEPIQNIYTKEGRAAITEFMKNYYYENNEPRSPKTPQQYKADWKAFQRDYKPKFISHVIDILPLAAQFTDETEQTVRVRVATLREDYYRRVRRGEQIEKRYPIDWDGGKMFVTVDSRSFMRKFPDQNIFKAAKN</sequence>
<accession>A0AAV5S6X6</accession>
<dbReference type="Proteomes" id="UP001432027">
    <property type="component" value="Unassembled WGS sequence"/>
</dbReference>
<gene>
    <name evidence="2" type="ORF">PENTCL1PPCAC_300</name>
</gene>
<dbReference type="AlphaFoldDB" id="A0AAV5S6X6"/>
<protein>
    <recommendedName>
        <fullName evidence="1">Chromo domain-containing protein</fullName>
    </recommendedName>
</protein>
<proteinExistence type="predicted"/>
<dbReference type="EMBL" id="BTSX01000001">
    <property type="protein sequence ID" value="GMS78125.1"/>
    <property type="molecule type" value="Genomic_DNA"/>
</dbReference>
<name>A0AAV5S6X6_9BILA</name>
<evidence type="ECO:0000313" key="2">
    <source>
        <dbReference type="EMBL" id="GMS78125.1"/>
    </source>
</evidence>
<organism evidence="2 3">
    <name type="scientific">Pristionchus entomophagus</name>
    <dbReference type="NCBI Taxonomy" id="358040"/>
    <lineage>
        <taxon>Eukaryota</taxon>
        <taxon>Metazoa</taxon>
        <taxon>Ecdysozoa</taxon>
        <taxon>Nematoda</taxon>
        <taxon>Chromadorea</taxon>
        <taxon>Rhabditida</taxon>
        <taxon>Rhabditina</taxon>
        <taxon>Diplogasteromorpha</taxon>
        <taxon>Diplogasteroidea</taxon>
        <taxon>Neodiplogasteridae</taxon>
        <taxon>Pristionchus</taxon>
    </lineage>
</organism>
<evidence type="ECO:0000313" key="3">
    <source>
        <dbReference type="Proteomes" id="UP001432027"/>
    </source>
</evidence>
<dbReference type="PROSITE" id="PS50013">
    <property type="entry name" value="CHROMO_2"/>
    <property type="match status" value="1"/>
</dbReference>
<reference evidence="2" key="1">
    <citation type="submission" date="2023-10" db="EMBL/GenBank/DDBJ databases">
        <title>Genome assembly of Pristionchus species.</title>
        <authorList>
            <person name="Yoshida K."/>
            <person name="Sommer R.J."/>
        </authorList>
    </citation>
    <scope>NUCLEOTIDE SEQUENCE</scope>
    <source>
        <strain evidence="2">RS0144</strain>
    </source>
</reference>
<evidence type="ECO:0000259" key="1">
    <source>
        <dbReference type="PROSITE" id="PS50013"/>
    </source>
</evidence>
<comment type="caution">
    <text evidence="2">The sequence shown here is derived from an EMBL/GenBank/DDBJ whole genome shotgun (WGS) entry which is preliminary data.</text>
</comment>